<gene>
    <name evidence="1" type="ORF">CDEST_09483</name>
</gene>
<reference evidence="2" key="1">
    <citation type="journal article" date="2023" name="bioRxiv">
        <title>Complete genome of the Medicago anthracnose fungus, Colletotrichum destructivum, reveals a mini-chromosome-like region within a core chromosome.</title>
        <authorList>
            <person name="Lapalu N."/>
            <person name="Simon A."/>
            <person name="Lu A."/>
            <person name="Plaumann P.-L."/>
            <person name="Amselem J."/>
            <person name="Pigne S."/>
            <person name="Auger A."/>
            <person name="Koch C."/>
            <person name="Dallery J.-F."/>
            <person name="O'Connell R.J."/>
        </authorList>
    </citation>
    <scope>NUCLEOTIDE SEQUENCE [LARGE SCALE GENOMIC DNA]</scope>
    <source>
        <strain evidence="2">CBS 520.97</strain>
    </source>
</reference>
<keyword evidence="2" id="KW-1185">Reference proteome</keyword>
<evidence type="ECO:0000313" key="2">
    <source>
        <dbReference type="Proteomes" id="UP001322277"/>
    </source>
</evidence>
<dbReference type="RefSeq" id="XP_062781693.1">
    <property type="nucleotide sequence ID" value="XM_062925642.1"/>
</dbReference>
<sequence length="147" mass="16187">MSLPVGRGFQASIFANKKGITPDHRRSCKYHLTPTVPNLTLLVSQSFLPNYQPTHSLVKVTMQLFTFVQSAVFAATVTAQGCHFWVQEKSTGNNVLQKCLQKNEAMTAFINGQSIYIQANSDCRVTVSNTGYNTAPVGFNAYYDGPC</sequence>
<organism evidence="1 2">
    <name type="scientific">Colletotrichum destructivum</name>
    <dbReference type="NCBI Taxonomy" id="34406"/>
    <lineage>
        <taxon>Eukaryota</taxon>
        <taxon>Fungi</taxon>
        <taxon>Dikarya</taxon>
        <taxon>Ascomycota</taxon>
        <taxon>Pezizomycotina</taxon>
        <taxon>Sordariomycetes</taxon>
        <taxon>Hypocreomycetidae</taxon>
        <taxon>Glomerellales</taxon>
        <taxon>Glomerellaceae</taxon>
        <taxon>Colletotrichum</taxon>
        <taxon>Colletotrichum destructivum species complex</taxon>
    </lineage>
</organism>
<dbReference type="KEGG" id="cdet:87945986"/>
<protein>
    <submittedName>
        <fullName evidence="1">Uncharacterized protein</fullName>
    </submittedName>
</protein>
<evidence type="ECO:0000313" key="1">
    <source>
        <dbReference type="EMBL" id="WQF84469.1"/>
    </source>
</evidence>
<dbReference type="GeneID" id="87945986"/>
<dbReference type="EMBL" id="CP137310">
    <property type="protein sequence ID" value="WQF84469.1"/>
    <property type="molecule type" value="Genomic_DNA"/>
</dbReference>
<name>A0AAX4IMD4_9PEZI</name>
<dbReference type="Proteomes" id="UP001322277">
    <property type="component" value="Chromosome 6"/>
</dbReference>
<accession>A0AAX4IMD4</accession>
<dbReference type="AlphaFoldDB" id="A0AAX4IMD4"/>
<proteinExistence type="predicted"/>